<evidence type="ECO:0000313" key="2">
    <source>
        <dbReference type="Proteomes" id="UP001162480"/>
    </source>
</evidence>
<gene>
    <name evidence="1" type="ORF">OCTVUL_1B008982</name>
</gene>
<proteinExistence type="predicted"/>
<dbReference type="EMBL" id="OX597825">
    <property type="protein sequence ID" value="CAI9730839.1"/>
    <property type="molecule type" value="Genomic_DNA"/>
</dbReference>
<accession>A0AA36BAZ7</accession>
<organism evidence="1 2">
    <name type="scientific">Octopus vulgaris</name>
    <name type="common">Common octopus</name>
    <dbReference type="NCBI Taxonomy" id="6645"/>
    <lineage>
        <taxon>Eukaryota</taxon>
        <taxon>Metazoa</taxon>
        <taxon>Spiralia</taxon>
        <taxon>Lophotrochozoa</taxon>
        <taxon>Mollusca</taxon>
        <taxon>Cephalopoda</taxon>
        <taxon>Coleoidea</taxon>
        <taxon>Octopodiformes</taxon>
        <taxon>Octopoda</taxon>
        <taxon>Incirrata</taxon>
        <taxon>Octopodidae</taxon>
        <taxon>Octopus</taxon>
    </lineage>
</organism>
<dbReference type="Proteomes" id="UP001162480">
    <property type="component" value="Chromosome 12"/>
</dbReference>
<evidence type="ECO:0000313" key="1">
    <source>
        <dbReference type="EMBL" id="CAI9730839.1"/>
    </source>
</evidence>
<sequence length="104" mass="12099">MTRADSTLKLLFEFQNDLRKLVCDSSPYAYNCVITLKEYFKMYTALEEMLSYHCDPYALYPQRIPLANDEGLWTLQNQVHKCQDNDICITYNTITTANSVNSKP</sequence>
<dbReference type="AlphaFoldDB" id="A0AA36BAZ7"/>
<reference evidence="1" key="1">
    <citation type="submission" date="2023-08" db="EMBL/GenBank/DDBJ databases">
        <authorList>
            <person name="Alioto T."/>
            <person name="Alioto T."/>
            <person name="Gomez Garrido J."/>
        </authorList>
    </citation>
    <scope>NUCLEOTIDE SEQUENCE</scope>
</reference>
<protein>
    <submittedName>
        <fullName evidence="1">Uncharacterized protein</fullName>
    </submittedName>
</protein>
<name>A0AA36BAZ7_OCTVU</name>
<keyword evidence="2" id="KW-1185">Reference proteome</keyword>